<dbReference type="AlphaFoldDB" id="A0A1I5AHI5"/>
<dbReference type="RefSeq" id="WP_092909937.1">
    <property type="nucleotide sequence ID" value="NZ_FOUZ01000017.1"/>
</dbReference>
<organism evidence="2 3">
    <name type="scientific">Algoriella xinjiangensis</name>
    <dbReference type="NCBI Taxonomy" id="684065"/>
    <lineage>
        <taxon>Bacteria</taxon>
        <taxon>Pseudomonadati</taxon>
        <taxon>Bacteroidota</taxon>
        <taxon>Flavobacteriia</taxon>
        <taxon>Flavobacteriales</taxon>
        <taxon>Weeksellaceae</taxon>
        <taxon>Algoriella</taxon>
    </lineage>
</organism>
<gene>
    <name evidence="2" type="ORF">SAMN05421738_1176</name>
</gene>
<accession>A0A1I5AHI5</accession>
<dbReference type="InterPro" id="IPR025737">
    <property type="entry name" value="FApF"/>
</dbReference>
<feature type="signal peptide" evidence="1">
    <location>
        <begin position="1"/>
        <end position="21"/>
    </location>
</feature>
<dbReference type="Proteomes" id="UP000199149">
    <property type="component" value="Unassembled WGS sequence"/>
</dbReference>
<reference evidence="3" key="1">
    <citation type="submission" date="2016-10" db="EMBL/GenBank/DDBJ databases">
        <authorList>
            <person name="Varghese N."/>
            <person name="Submissions S."/>
        </authorList>
    </citation>
    <scope>NUCLEOTIDE SEQUENCE [LARGE SCALE GENOMIC DNA]</scope>
    <source>
        <strain evidence="3">XJ109</strain>
    </source>
</reference>
<evidence type="ECO:0000313" key="2">
    <source>
        <dbReference type="EMBL" id="SFN61897.1"/>
    </source>
</evidence>
<keyword evidence="3" id="KW-1185">Reference proteome</keyword>
<name>A0A1I5AHI5_9FLAO</name>
<feature type="chain" id="PRO_5011745148" evidence="1">
    <location>
        <begin position="22"/>
        <end position="321"/>
    </location>
</feature>
<keyword evidence="1" id="KW-0732">Signal</keyword>
<evidence type="ECO:0000313" key="3">
    <source>
        <dbReference type="Proteomes" id="UP000199149"/>
    </source>
</evidence>
<protein>
    <submittedName>
        <fullName evidence="2">Putative MetA-pathway of phenol degradation</fullName>
    </submittedName>
</protein>
<evidence type="ECO:0000256" key="1">
    <source>
        <dbReference type="SAM" id="SignalP"/>
    </source>
</evidence>
<dbReference type="OrthoDB" id="9810698at2"/>
<sequence length="321" mass="35469">MKKIVSSFVLLLLSISGYSQGHYSGSSFNPNDYFAPHEGLIIPVWYGFANMNYYNGQGKKTDQLINNFSGEPNSLTIKQNVKTHSFILMGIYGGKGKILNANWGMMLIPTLNSPTASIALDYYTQQTGAGTYNFTNKNVGFGDMYIQPVWLSWKAGNFQYALNYGVWAPTGKYEPNSLDNGGHGYWSQNIRVAVKYKPAPKINVSAAHTLEINHWQKKTDFKEGTHLTFDMGGSYLLNSRGDEIGVFGHFTTQISDDKGTEGSKLSDQVGGVGGFVSYWIVPKKIGAMARITQNFSAENRFAGTAFQTGINILIPTSKEEH</sequence>
<dbReference type="EMBL" id="FOUZ01000017">
    <property type="protein sequence ID" value="SFN61897.1"/>
    <property type="molecule type" value="Genomic_DNA"/>
</dbReference>
<proteinExistence type="predicted"/>
<dbReference type="Pfam" id="PF13557">
    <property type="entry name" value="Phenol_MetA_deg"/>
    <property type="match status" value="1"/>
</dbReference>